<organism evidence="18 19">
    <name type="scientific">Filobacillus milosensis</name>
    <dbReference type="NCBI Taxonomy" id="94137"/>
    <lineage>
        <taxon>Bacteria</taxon>
        <taxon>Bacillati</taxon>
        <taxon>Bacillota</taxon>
        <taxon>Bacilli</taxon>
        <taxon>Bacillales</taxon>
        <taxon>Bacillaceae</taxon>
        <taxon>Filobacillus</taxon>
    </lineage>
</organism>
<dbReference type="Pfam" id="PF00905">
    <property type="entry name" value="Transpeptidase"/>
    <property type="match status" value="1"/>
</dbReference>
<evidence type="ECO:0000313" key="18">
    <source>
        <dbReference type="EMBL" id="TFB24816.1"/>
    </source>
</evidence>
<keyword evidence="10 15" id="KW-1133">Transmembrane helix</keyword>
<feature type="compositionally biased region" description="Basic and acidic residues" evidence="14">
    <location>
        <begin position="689"/>
        <end position="700"/>
    </location>
</feature>
<reference evidence="18 19" key="1">
    <citation type="submission" date="2019-03" db="EMBL/GenBank/DDBJ databases">
        <authorList>
            <person name="He R.-H."/>
        </authorList>
    </citation>
    <scope>NUCLEOTIDE SEQUENCE [LARGE SCALE GENOMIC DNA]</scope>
    <source>
        <strain evidence="19">SH 714</strain>
    </source>
</reference>
<comment type="catalytic activity">
    <reaction evidence="13">
        <text>Preferential cleavage: (Ac)2-L-Lys-D-Ala-|-D-Ala. Also transpeptidation of peptidyl-alanyl moieties that are N-acyl substituents of D-alanine.</text>
        <dbReference type="EC" id="3.4.16.4"/>
    </reaction>
</comment>
<keyword evidence="11 15" id="KW-0472">Membrane</keyword>
<keyword evidence="9" id="KW-0573">Peptidoglycan synthesis</keyword>
<evidence type="ECO:0000256" key="6">
    <source>
        <dbReference type="ARBA" id="ARBA00022475"/>
    </source>
</evidence>
<keyword evidence="6" id="KW-1003">Cell membrane</keyword>
<evidence type="ECO:0000256" key="14">
    <source>
        <dbReference type="SAM" id="MobiDB-lite"/>
    </source>
</evidence>
<protein>
    <recommendedName>
        <fullName evidence="5">serine-type D-Ala-D-Ala carboxypeptidase</fullName>
        <ecNumber evidence="5">3.4.16.4</ecNumber>
    </recommendedName>
</protein>
<dbReference type="GO" id="GO:0071555">
    <property type="term" value="P:cell wall organization"/>
    <property type="evidence" value="ECO:0007669"/>
    <property type="project" value="UniProtKB-KW"/>
</dbReference>
<dbReference type="PANTHER" id="PTHR30627:SF2">
    <property type="entry name" value="PEPTIDOGLYCAN D,D-TRANSPEPTIDASE MRDA"/>
    <property type="match status" value="1"/>
</dbReference>
<evidence type="ECO:0000256" key="7">
    <source>
        <dbReference type="ARBA" id="ARBA00022692"/>
    </source>
</evidence>
<keyword evidence="7 15" id="KW-0812">Transmembrane</keyword>
<evidence type="ECO:0000256" key="10">
    <source>
        <dbReference type="ARBA" id="ARBA00022989"/>
    </source>
</evidence>
<comment type="pathway">
    <text evidence="3">Cell wall biogenesis; peptidoglycan biosynthesis.</text>
</comment>
<dbReference type="InterPro" id="IPR050515">
    <property type="entry name" value="Beta-lactam/transpept"/>
</dbReference>
<keyword evidence="8" id="KW-0133">Cell shape</keyword>
<keyword evidence="12" id="KW-0961">Cell wall biogenesis/degradation</keyword>
<evidence type="ECO:0000256" key="9">
    <source>
        <dbReference type="ARBA" id="ARBA00022984"/>
    </source>
</evidence>
<dbReference type="OrthoDB" id="9770103at2"/>
<dbReference type="Proteomes" id="UP000297975">
    <property type="component" value="Unassembled WGS sequence"/>
</dbReference>
<dbReference type="GO" id="GO:0009252">
    <property type="term" value="P:peptidoglycan biosynthetic process"/>
    <property type="evidence" value="ECO:0007669"/>
    <property type="project" value="UniProtKB-UniPathway"/>
</dbReference>
<dbReference type="InterPro" id="IPR036138">
    <property type="entry name" value="PBP_dimer_sf"/>
</dbReference>
<dbReference type="Pfam" id="PF03717">
    <property type="entry name" value="PBP_dimer"/>
    <property type="match status" value="1"/>
</dbReference>
<feature type="compositionally biased region" description="Acidic residues" evidence="14">
    <location>
        <begin position="701"/>
        <end position="714"/>
    </location>
</feature>
<dbReference type="GO" id="GO:0071972">
    <property type="term" value="F:peptidoglycan L,D-transpeptidase activity"/>
    <property type="evidence" value="ECO:0007669"/>
    <property type="project" value="TreeGrafter"/>
</dbReference>
<dbReference type="GO" id="GO:0009002">
    <property type="term" value="F:serine-type D-Ala-D-Ala carboxypeptidase activity"/>
    <property type="evidence" value="ECO:0007669"/>
    <property type="project" value="UniProtKB-EC"/>
</dbReference>
<evidence type="ECO:0000256" key="8">
    <source>
        <dbReference type="ARBA" id="ARBA00022960"/>
    </source>
</evidence>
<dbReference type="InterPro" id="IPR005311">
    <property type="entry name" value="PBP_dimer"/>
</dbReference>
<dbReference type="EC" id="3.4.16.4" evidence="5"/>
<dbReference type="PANTHER" id="PTHR30627">
    <property type="entry name" value="PEPTIDOGLYCAN D,D-TRANSPEPTIDASE"/>
    <property type="match status" value="1"/>
</dbReference>
<keyword evidence="19" id="KW-1185">Reference proteome</keyword>
<comment type="similarity">
    <text evidence="4">Belongs to the transpeptidase family.</text>
</comment>
<feature type="region of interest" description="Disordered" evidence="14">
    <location>
        <begin position="689"/>
        <end position="714"/>
    </location>
</feature>
<evidence type="ECO:0000256" key="11">
    <source>
        <dbReference type="ARBA" id="ARBA00023136"/>
    </source>
</evidence>
<dbReference type="Gene3D" id="3.40.710.10">
    <property type="entry name" value="DD-peptidase/beta-lactamase superfamily"/>
    <property type="match status" value="1"/>
</dbReference>
<feature type="domain" description="Penicillin-binding protein dimerisation" evidence="17">
    <location>
        <begin position="57"/>
        <end position="303"/>
    </location>
</feature>
<dbReference type="SUPFAM" id="SSF56601">
    <property type="entry name" value="beta-lactamase/transpeptidase-like"/>
    <property type="match status" value="1"/>
</dbReference>
<evidence type="ECO:0000256" key="5">
    <source>
        <dbReference type="ARBA" id="ARBA00012448"/>
    </source>
</evidence>
<evidence type="ECO:0000256" key="15">
    <source>
        <dbReference type="SAM" id="Phobius"/>
    </source>
</evidence>
<evidence type="ECO:0000256" key="3">
    <source>
        <dbReference type="ARBA" id="ARBA00004752"/>
    </source>
</evidence>
<dbReference type="Gene3D" id="3.90.1310.10">
    <property type="entry name" value="Penicillin-binding protein 2a (Domain 2)"/>
    <property type="match status" value="1"/>
</dbReference>
<dbReference type="RefSeq" id="WP_134338254.1">
    <property type="nucleotide sequence ID" value="NZ_SOPW01000001.1"/>
</dbReference>
<evidence type="ECO:0000256" key="2">
    <source>
        <dbReference type="ARBA" id="ARBA00004236"/>
    </source>
</evidence>
<feature type="transmembrane region" description="Helical" evidence="15">
    <location>
        <begin position="15"/>
        <end position="40"/>
    </location>
</feature>
<evidence type="ECO:0000259" key="16">
    <source>
        <dbReference type="Pfam" id="PF00905"/>
    </source>
</evidence>
<gene>
    <name evidence="18" type="ORF">E3U55_00005</name>
</gene>
<dbReference type="SUPFAM" id="SSF56519">
    <property type="entry name" value="Penicillin binding protein dimerisation domain"/>
    <property type="match status" value="1"/>
</dbReference>
<feature type="domain" description="Penicillin-binding protein transpeptidase" evidence="16">
    <location>
        <begin position="353"/>
        <end position="681"/>
    </location>
</feature>
<evidence type="ECO:0000313" key="19">
    <source>
        <dbReference type="Proteomes" id="UP000297975"/>
    </source>
</evidence>
<dbReference type="AlphaFoldDB" id="A0A4Y8IUG0"/>
<name>A0A4Y8IUG0_9BACI</name>
<evidence type="ECO:0000256" key="12">
    <source>
        <dbReference type="ARBA" id="ARBA00023316"/>
    </source>
</evidence>
<dbReference type="UniPathway" id="UPA00219"/>
<evidence type="ECO:0000256" key="4">
    <source>
        <dbReference type="ARBA" id="ARBA00007171"/>
    </source>
</evidence>
<evidence type="ECO:0000256" key="1">
    <source>
        <dbReference type="ARBA" id="ARBA00004167"/>
    </source>
</evidence>
<sequence length="714" mass="81115">MTNKKKQKSHLPLRLNVLFFAIFLLFSVLILQLGVVQILYGEDAQAEIDRTENVTSKIPVPRGEIYDRYGNVVVDNELKYAITYTPQRNVQPEDNLEIAEMLTEYMTMNPESVTKRDIKDYLILKDRQKAYSRLTNEEKNLPNSEQYSLVLDRIPDTEINSLSEKELQIIAIKRELDQATQLTPHVIKSGSGKADKSENKYALTKKEYAVIAEHANQLPGINVATDWDRKKPFTPTLNSLIGNVTSSQSGLPREKLNYYLSRNYKLNDRVGENGIEEEYETYLQGQKEVRKHITNSSGEVIRSELVRQGERGKDLMLSIDMELQKRIDKILQEELKKVIEENPNENKHLNKALAVMMDPNTGEVLAMSGQVYHRADEDTPARFTNEAYRVLYDAHLPGSTIKGATILTGLDTGVIQPNTEFRDRPLIFYGSPDFRSWSNLGVVDDIEALQRSSNIYMFRLAMRLGGQWDYTPNNRLSYNGEGFSTLSNYFRQFGLGSTTGIDYPYEAQGVLGDDSVKGYEVMHMAIGQYEAYTPMQLVQYVSTIANGGYRIEPHIVKQIHAPTNESKLGPIYISNDPTVLNKVEIKDEYFERVQEGFRRAFQEPGGTAYYKFGDAKYKPAGKTGTAESAIYPGDGTRIDTINLSLVGYAPHDKPEVAFALIVPHLEDTDPHINNDIGRKILDAYFELKEERQKGEPSDSEKEIEENAESEKEEE</sequence>
<dbReference type="Gene3D" id="1.10.10.1230">
    <property type="entry name" value="Penicillin-binding protein, N-terminal non-catalytic domain, head sub-domain"/>
    <property type="match status" value="1"/>
</dbReference>
<dbReference type="GO" id="GO:0005886">
    <property type="term" value="C:plasma membrane"/>
    <property type="evidence" value="ECO:0007669"/>
    <property type="project" value="UniProtKB-SubCell"/>
</dbReference>
<dbReference type="InterPro" id="IPR012338">
    <property type="entry name" value="Beta-lactam/transpept-like"/>
</dbReference>
<evidence type="ECO:0000256" key="13">
    <source>
        <dbReference type="ARBA" id="ARBA00034000"/>
    </source>
</evidence>
<dbReference type="GO" id="GO:0008658">
    <property type="term" value="F:penicillin binding"/>
    <property type="evidence" value="ECO:0007669"/>
    <property type="project" value="InterPro"/>
</dbReference>
<comment type="subcellular location">
    <subcellularLocation>
        <location evidence="2">Cell membrane</location>
    </subcellularLocation>
    <subcellularLocation>
        <location evidence="1">Membrane</location>
        <topology evidence="1">Single-pass membrane protein</topology>
    </subcellularLocation>
</comment>
<dbReference type="GO" id="GO:0008360">
    <property type="term" value="P:regulation of cell shape"/>
    <property type="evidence" value="ECO:0007669"/>
    <property type="project" value="UniProtKB-KW"/>
</dbReference>
<proteinExistence type="inferred from homology"/>
<dbReference type="EMBL" id="SOPW01000001">
    <property type="protein sequence ID" value="TFB24816.1"/>
    <property type="molecule type" value="Genomic_DNA"/>
</dbReference>
<accession>A0A4Y8IUG0</accession>
<evidence type="ECO:0000259" key="17">
    <source>
        <dbReference type="Pfam" id="PF03717"/>
    </source>
</evidence>
<comment type="caution">
    <text evidence="18">The sequence shown here is derived from an EMBL/GenBank/DDBJ whole genome shotgun (WGS) entry which is preliminary data.</text>
</comment>
<dbReference type="InterPro" id="IPR001460">
    <property type="entry name" value="PCN-bd_Tpept"/>
</dbReference>